<dbReference type="InterPro" id="IPR000182">
    <property type="entry name" value="GNAT_dom"/>
</dbReference>
<dbReference type="InterPro" id="IPR050832">
    <property type="entry name" value="Bact_Acetyltransf"/>
</dbReference>
<dbReference type="InterPro" id="IPR016181">
    <property type="entry name" value="Acyl_CoA_acyltransferase"/>
</dbReference>
<dbReference type="RefSeq" id="WP_081900076.1">
    <property type="nucleotide sequence ID" value="NZ_JOEF01000003.1"/>
</dbReference>
<proteinExistence type="predicted"/>
<keyword evidence="2" id="KW-0012">Acyltransferase</keyword>
<protein>
    <submittedName>
        <fullName evidence="5">Acetyltransferase (GNAT) family protein</fullName>
    </submittedName>
</protein>
<reference evidence="5 6" key="1">
    <citation type="submission" date="2016-10" db="EMBL/GenBank/DDBJ databases">
        <authorList>
            <person name="de Groot N.N."/>
        </authorList>
    </citation>
    <scope>NUCLEOTIDE SEQUENCE [LARGE SCALE GENOMIC DNA]</scope>
    <source>
        <strain evidence="5 6">DSM 44149</strain>
    </source>
</reference>
<dbReference type="OrthoDB" id="9803233at2"/>
<sequence>MPAEPGRSRLHVVLPRPTQPIDPALRHPRPEDVPELGDLALRAYRGTPDDGDVGSTPQEAAQEMGRVFDGTYGPPILDASYVAAHEGRLVAGALVTWWKDGPLLAYLFTAPEHAGTGLGSRLVNAVMAALGELGHTSLNLAVTEHNRAARRLYERLGFVAV</sequence>
<dbReference type="EMBL" id="LT629701">
    <property type="protein sequence ID" value="SDN24383.1"/>
    <property type="molecule type" value="Genomic_DNA"/>
</dbReference>
<evidence type="ECO:0000256" key="1">
    <source>
        <dbReference type="ARBA" id="ARBA00022679"/>
    </source>
</evidence>
<feature type="region of interest" description="Disordered" evidence="3">
    <location>
        <begin position="1"/>
        <end position="33"/>
    </location>
</feature>
<evidence type="ECO:0000256" key="2">
    <source>
        <dbReference type="ARBA" id="ARBA00023315"/>
    </source>
</evidence>
<dbReference type="AlphaFoldDB" id="A0A1G9ZUG8"/>
<organism evidence="5 6">
    <name type="scientific">Allokutzneria albata</name>
    <name type="common">Kibdelosporangium albatum</name>
    <dbReference type="NCBI Taxonomy" id="211114"/>
    <lineage>
        <taxon>Bacteria</taxon>
        <taxon>Bacillati</taxon>
        <taxon>Actinomycetota</taxon>
        <taxon>Actinomycetes</taxon>
        <taxon>Pseudonocardiales</taxon>
        <taxon>Pseudonocardiaceae</taxon>
        <taxon>Allokutzneria</taxon>
    </lineage>
</organism>
<evidence type="ECO:0000256" key="3">
    <source>
        <dbReference type="SAM" id="MobiDB-lite"/>
    </source>
</evidence>
<dbReference type="Gene3D" id="3.40.630.30">
    <property type="match status" value="1"/>
</dbReference>
<dbReference type="Proteomes" id="UP000183376">
    <property type="component" value="Chromosome I"/>
</dbReference>
<gene>
    <name evidence="5" type="ORF">SAMN04489726_5689</name>
</gene>
<dbReference type="SUPFAM" id="SSF55729">
    <property type="entry name" value="Acyl-CoA N-acyltransferases (Nat)"/>
    <property type="match status" value="1"/>
</dbReference>
<keyword evidence="6" id="KW-1185">Reference proteome</keyword>
<dbReference type="PANTHER" id="PTHR43877">
    <property type="entry name" value="AMINOALKYLPHOSPHONATE N-ACETYLTRANSFERASE-RELATED-RELATED"/>
    <property type="match status" value="1"/>
</dbReference>
<dbReference type="eggNOG" id="COG0456">
    <property type="taxonomic scope" value="Bacteria"/>
</dbReference>
<dbReference type="PROSITE" id="PS51186">
    <property type="entry name" value="GNAT"/>
    <property type="match status" value="1"/>
</dbReference>
<dbReference type="GO" id="GO:0016747">
    <property type="term" value="F:acyltransferase activity, transferring groups other than amino-acyl groups"/>
    <property type="evidence" value="ECO:0007669"/>
    <property type="project" value="InterPro"/>
</dbReference>
<name>A0A1G9ZUG8_ALLAB</name>
<keyword evidence="1 5" id="KW-0808">Transferase</keyword>
<feature type="domain" description="N-acetyltransferase" evidence="4">
    <location>
        <begin position="23"/>
        <end position="161"/>
    </location>
</feature>
<evidence type="ECO:0000313" key="5">
    <source>
        <dbReference type="EMBL" id="SDN24383.1"/>
    </source>
</evidence>
<evidence type="ECO:0000259" key="4">
    <source>
        <dbReference type="PROSITE" id="PS51186"/>
    </source>
</evidence>
<evidence type="ECO:0000313" key="6">
    <source>
        <dbReference type="Proteomes" id="UP000183376"/>
    </source>
</evidence>
<dbReference type="CDD" id="cd04301">
    <property type="entry name" value="NAT_SF"/>
    <property type="match status" value="1"/>
</dbReference>
<dbReference type="Pfam" id="PF00583">
    <property type="entry name" value="Acetyltransf_1"/>
    <property type="match status" value="1"/>
</dbReference>
<accession>A0A1G9ZUG8</accession>